<reference evidence="2 3" key="1">
    <citation type="journal article" date="2012" name="BMC Genomics">
        <title>Comparative genomics of the white-rot fungi, Phanerochaete carnosa and P. chrysosporium, to elucidate the genetic basis of the distinct wood types they colonize.</title>
        <authorList>
            <person name="Suzuki H."/>
            <person name="MacDonald J."/>
            <person name="Syed K."/>
            <person name="Salamov A."/>
            <person name="Hori C."/>
            <person name="Aerts A."/>
            <person name="Henrissat B."/>
            <person name="Wiebenga A."/>
            <person name="vanKuyk P.A."/>
            <person name="Barry K."/>
            <person name="Lindquist E."/>
            <person name="LaButti K."/>
            <person name="Lapidus A."/>
            <person name="Lucas S."/>
            <person name="Coutinho P."/>
            <person name="Gong Y."/>
            <person name="Samejima M."/>
            <person name="Mahadevan R."/>
            <person name="Abou-Zaid M."/>
            <person name="de Vries R.P."/>
            <person name="Igarashi K."/>
            <person name="Yadav J.S."/>
            <person name="Grigoriev I.V."/>
            <person name="Master E.R."/>
        </authorList>
    </citation>
    <scope>NUCLEOTIDE SEQUENCE [LARGE SCALE GENOMIC DNA]</scope>
    <source>
        <strain evidence="2 3">HHB-10118-sp</strain>
    </source>
</reference>
<accession>K5WCV2</accession>
<protein>
    <recommendedName>
        <fullName evidence="4">Secreted protein</fullName>
    </recommendedName>
</protein>
<dbReference type="RefSeq" id="XP_007394643.1">
    <property type="nucleotide sequence ID" value="XM_007394581.1"/>
</dbReference>
<keyword evidence="3" id="KW-1185">Reference proteome</keyword>
<proteinExistence type="predicted"/>
<feature type="signal peptide" evidence="1">
    <location>
        <begin position="1"/>
        <end position="19"/>
    </location>
</feature>
<evidence type="ECO:0008006" key="4">
    <source>
        <dbReference type="Google" id="ProtNLM"/>
    </source>
</evidence>
<dbReference type="Proteomes" id="UP000008370">
    <property type="component" value="Unassembled WGS sequence"/>
</dbReference>
<gene>
    <name evidence="2" type="ORF">PHACADRAFT_254134</name>
</gene>
<organism evidence="2 3">
    <name type="scientific">Phanerochaete carnosa (strain HHB-10118-sp)</name>
    <name type="common">White-rot fungus</name>
    <name type="synonym">Peniophora carnosa</name>
    <dbReference type="NCBI Taxonomy" id="650164"/>
    <lineage>
        <taxon>Eukaryota</taxon>
        <taxon>Fungi</taxon>
        <taxon>Dikarya</taxon>
        <taxon>Basidiomycota</taxon>
        <taxon>Agaricomycotina</taxon>
        <taxon>Agaricomycetes</taxon>
        <taxon>Polyporales</taxon>
        <taxon>Phanerochaetaceae</taxon>
        <taxon>Phanerochaete</taxon>
    </lineage>
</organism>
<dbReference type="EMBL" id="JH930471">
    <property type="protein sequence ID" value="EKM56809.1"/>
    <property type="molecule type" value="Genomic_DNA"/>
</dbReference>
<dbReference type="InParanoid" id="K5WCV2"/>
<feature type="chain" id="PRO_5003885517" description="Secreted protein" evidence="1">
    <location>
        <begin position="20"/>
        <end position="70"/>
    </location>
</feature>
<dbReference type="AlphaFoldDB" id="K5WCV2"/>
<evidence type="ECO:0000313" key="2">
    <source>
        <dbReference type="EMBL" id="EKM56809.1"/>
    </source>
</evidence>
<name>K5WCV2_PHACS</name>
<keyword evidence="1" id="KW-0732">Signal</keyword>
<evidence type="ECO:0000313" key="3">
    <source>
        <dbReference type="Proteomes" id="UP000008370"/>
    </source>
</evidence>
<dbReference type="KEGG" id="pco:PHACADRAFT_254134"/>
<sequence>MPLHGRLLLLVYLRNSCCAILLRNAACCTRSVGAGSVMSLSLHFGAAKSAAESTTWKLWLPGYDQCASES</sequence>
<dbReference type="HOGENOM" id="CLU_2758624_0_0_1"/>
<evidence type="ECO:0000256" key="1">
    <source>
        <dbReference type="SAM" id="SignalP"/>
    </source>
</evidence>
<dbReference type="GeneID" id="18915982"/>